<dbReference type="RefSeq" id="WP_342071322.1">
    <property type="nucleotide sequence ID" value="NZ_CP151762.1"/>
</dbReference>
<gene>
    <name evidence="2" type="ORF">AABB28_06790</name>
</gene>
<protein>
    <submittedName>
        <fullName evidence="2">DUF1223 domain-containing protein</fullName>
    </submittedName>
</protein>
<dbReference type="AlphaFoldDB" id="A0AAN0M4G0"/>
<evidence type="ECO:0000256" key="1">
    <source>
        <dbReference type="SAM" id="SignalP"/>
    </source>
</evidence>
<dbReference type="SUPFAM" id="SSF52833">
    <property type="entry name" value="Thioredoxin-like"/>
    <property type="match status" value="1"/>
</dbReference>
<dbReference type="KEGG" id="yag:AABB28_06790"/>
<keyword evidence="3" id="KW-1185">Reference proteome</keyword>
<dbReference type="InterPro" id="IPR036249">
    <property type="entry name" value="Thioredoxin-like_sf"/>
</dbReference>
<organism evidence="2 3">
    <name type="scientific">Yoonia algicola</name>
    <dbReference type="NCBI Taxonomy" id="3137368"/>
    <lineage>
        <taxon>Bacteria</taxon>
        <taxon>Pseudomonadati</taxon>
        <taxon>Pseudomonadota</taxon>
        <taxon>Alphaproteobacteria</taxon>
        <taxon>Rhodobacterales</taxon>
        <taxon>Paracoccaceae</taxon>
        <taxon>Yoonia</taxon>
    </lineage>
</organism>
<keyword evidence="1" id="KW-0732">Signal</keyword>
<name>A0AAN0M4G0_9RHOB</name>
<reference evidence="2 3" key="1">
    <citation type="submission" date="2024-04" db="EMBL/GenBank/DDBJ databases">
        <title>Phylogenomic analyses of a clade within the roseobacter group suggest taxonomic reassignments of species of the genera Aestuariivita, Citreicella, Loktanella, Nautella, Pelagibaca, Ruegeria, Thalassobius, Thiobacimonas and Tropicibacter, and the proposal o.</title>
        <authorList>
            <person name="Jeon C.O."/>
        </authorList>
    </citation>
    <scope>NUCLEOTIDE SEQUENCE [LARGE SCALE GENOMIC DNA]</scope>
    <source>
        <strain evidence="2 3">G8-12</strain>
    </source>
</reference>
<evidence type="ECO:0000313" key="2">
    <source>
        <dbReference type="EMBL" id="WZU64969.1"/>
    </source>
</evidence>
<dbReference type="Proteomes" id="UP001451782">
    <property type="component" value="Chromosome"/>
</dbReference>
<proteinExistence type="predicted"/>
<feature type="signal peptide" evidence="1">
    <location>
        <begin position="1"/>
        <end position="21"/>
    </location>
</feature>
<feature type="chain" id="PRO_5042988333" evidence="1">
    <location>
        <begin position="22"/>
        <end position="230"/>
    </location>
</feature>
<dbReference type="Pfam" id="PF06764">
    <property type="entry name" value="DUF1223"/>
    <property type="match status" value="1"/>
</dbReference>
<accession>A0AAN0M4G0</accession>
<dbReference type="PANTHER" id="PTHR36057">
    <property type="match status" value="1"/>
</dbReference>
<evidence type="ECO:0000313" key="3">
    <source>
        <dbReference type="Proteomes" id="UP001451782"/>
    </source>
</evidence>
<dbReference type="InterPro" id="IPR010634">
    <property type="entry name" value="DUF1223"/>
</dbReference>
<sequence>MRYLLAALSVFGVLQTTQVLAQNDPVVVELYTSQGCSSCPPADAMLHDLAKRDDVIALALHVDYWDYIGWKDSFGNPAFTQRQHAYARAANATSVYTPQMIINGVDHVVGSRPMQVMDALQAQKEAGSLFDVQLTRSDGGVAIAVAPGAGGDYAVQLVRYTPEATVAIRRGENAGRNISYANIVTSWDVIGRWDGRSPLAFEVPAEGDSPIVVILQRSTNGPIVGSGVLR</sequence>
<dbReference type="PANTHER" id="PTHR36057:SF1">
    <property type="entry name" value="LIPOPROTEIN LIPID ATTACHMENT SITE-LIKE PROTEIN, PUTATIVE (DUF1223)-RELATED"/>
    <property type="match status" value="1"/>
</dbReference>
<dbReference type="EMBL" id="CP151762">
    <property type="protein sequence ID" value="WZU64969.1"/>
    <property type="molecule type" value="Genomic_DNA"/>
</dbReference>